<evidence type="ECO:0000313" key="10">
    <source>
        <dbReference type="EMBL" id="SNZ02745.1"/>
    </source>
</evidence>
<dbReference type="GO" id="GO:0005886">
    <property type="term" value="C:plasma membrane"/>
    <property type="evidence" value="ECO:0007669"/>
    <property type="project" value="UniProtKB-SubCell"/>
</dbReference>
<dbReference type="RefSeq" id="WP_096999401.1">
    <property type="nucleotide sequence ID" value="NZ_OBEI01000001.1"/>
</dbReference>
<protein>
    <recommendedName>
        <fullName evidence="8">Cell division protein FtsL</fullName>
    </recommendedName>
</protein>
<evidence type="ECO:0000256" key="3">
    <source>
        <dbReference type="ARBA" id="ARBA00022618"/>
    </source>
</evidence>
<name>A0A285MZX0_9AQUI</name>
<evidence type="ECO:0000256" key="4">
    <source>
        <dbReference type="ARBA" id="ARBA00022692"/>
    </source>
</evidence>
<dbReference type="Pfam" id="PF04977">
    <property type="entry name" value="DivIC"/>
    <property type="match status" value="1"/>
</dbReference>
<keyword evidence="4 9" id="KW-0812">Transmembrane</keyword>
<dbReference type="Proteomes" id="UP000219036">
    <property type="component" value="Unassembled WGS sequence"/>
</dbReference>
<evidence type="ECO:0000256" key="5">
    <source>
        <dbReference type="ARBA" id="ARBA00022989"/>
    </source>
</evidence>
<dbReference type="GO" id="GO:0051301">
    <property type="term" value="P:cell division"/>
    <property type="evidence" value="ECO:0007669"/>
    <property type="project" value="UniProtKB-KW"/>
</dbReference>
<keyword evidence="5 9" id="KW-1133">Transmembrane helix</keyword>
<keyword evidence="6 9" id="KW-0472">Membrane</keyword>
<organism evidence="10 11">
    <name type="scientific">Persephonella hydrogeniphila</name>
    <dbReference type="NCBI Taxonomy" id="198703"/>
    <lineage>
        <taxon>Bacteria</taxon>
        <taxon>Pseudomonadati</taxon>
        <taxon>Aquificota</taxon>
        <taxon>Aquificia</taxon>
        <taxon>Aquificales</taxon>
        <taxon>Hydrogenothermaceae</taxon>
        <taxon>Persephonella</taxon>
    </lineage>
</organism>
<dbReference type="OrthoDB" id="14664at2"/>
<reference evidence="11" key="1">
    <citation type="submission" date="2017-09" db="EMBL/GenBank/DDBJ databases">
        <authorList>
            <person name="Varghese N."/>
            <person name="Submissions S."/>
        </authorList>
    </citation>
    <scope>NUCLEOTIDE SEQUENCE [LARGE SCALE GENOMIC DNA]</scope>
    <source>
        <strain evidence="11">DSM 15103</strain>
    </source>
</reference>
<accession>A0A285MZX0</accession>
<dbReference type="AlphaFoldDB" id="A0A285MZX0"/>
<evidence type="ECO:0000256" key="2">
    <source>
        <dbReference type="ARBA" id="ARBA00022475"/>
    </source>
</evidence>
<evidence type="ECO:0000256" key="9">
    <source>
        <dbReference type="SAM" id="Phobius"/>
    </source>
</evidence>
<comment type="subcellular location">
    <subcellularLocation>
        <location evidence="1">Cell membrane</location>
        <topology evidence="1">Single-pass type II membrane protein</topology>
    </subcellularLocation>
</comment>
<dbReference type="NCBIfam" id="TIGR02209">
    <property type="entry name" value="ftsL_broad"/>
    <property type="match status" value="1"/>
</dbReference>
<keyword evidence="11" id="KW-1185">Reference proteome</keyword>
<keyword evidence="2" id="KW-1003">Cell membrane</keyword>
<keyword evidence="7" id="KW-0131">Cell cycle</keyword>
<evidence type="ECO:0000256" key="7">
    <source>
        <dbReference type="ARBA" id="ARBA00023306"/>
    </source>
</evidence>
<evidence type="ECO:0000256" key="8">
    <source>
        <dbReference type="NCBIfam" id="TIGR02209"/>
    </source>
</evidence>
<feature type="transmembrane region" description="Helical" evidence="9">
    <location>
        <begin position="20"/>
        <end position="41"/>
    </location>
</feature>
<dbReference type="EMBL" id="OBEI01000001">
    <property type="protein sequence ID" value="SNZ02745.1"/>
    <property type="molecule type" value="Genomic_DNA"/>
</dbReference>
<dbReference type="InterPro" id="IPR011922">
    <property type="entry name" value="Cell_div_FtsL"/>
</dbReference>
<evidence type="ECO:0000256" key="1">
    <source>
        <dbReference type="ARBA" id="ARBA00004401"/>
    </source>
</evidence>
<evidence type="ECO:0000256" key="6">
    <source>
        <dbReference type="ARBA" id="ARBA00023136"/>
    </source>
</evidence>
<sequence length="100" mass="11938">MIREKALELKKDFSYIKKYIKYWLFFMAVSGTLVVYNQYYFSVEKEITQLTEIKNQLTAKNMLLKKEISKLSSPERIGKIAKQNLKMKPVDYSNVRFIDQ</sequence>
<gene>
    <name evidence="10" type="ORF">SAMN06265182_0200</name>
</gene>
<proteinExistence type="predicted"/>
<keyword evidence="3 10" id="KW-0132">Cell division</keyword>
<evidence type="ECO:0000313" key="11">
    <source>
        <dbReference type="Proteomes" id="UP000219036"/>
    </source>
</evidence>
<dbReference type="InterPro" id="IPR007060">
    <property type="entry name" value="FtsL/DivIC"/>
</dbReference>